<dbReference type="Proteomes" id="UP000230607">
    <property type="component" value="Chromosome 1"/>
</dbReference>
<accession>A0A2H1FI22</accession>
<evidence type="ECO:0000313" key="2">
    <source>
        <dbReference type="EMBL" id="SMH72416.1"/>
    </source>
</evidence>
<dbReference type="EMBL" id="LT841358">
    <property type="protein sequence ID" value="SMH72416.1"/>
    <property type="molecule type" value="Genomic_DNA"/>
</dbReference>
<dbReference type="AlphaFoldDB" id="A0A2H1FI22"/>
<gene>
    <name evidence="2" type="ORF">NCS_30256</name>
</gene>
<sequence length="88" mass="9646">MKTKINKKIKVMFVLHLLAIVVAAGVLMLATENAFAESTTKSPNTNSQVRTDNSADLSDESNYSHTNVNDVPNSIVNTEQPDQIKSQK</sequence>
<evidence type="ECO:0000313" key="3">
    <source>
        <dbReference type="Proteomes" id="UP000230607"/>
    </source>
</evidence>
<name>A0A2H1FI22_9ARCH</name>
<keyword evidence="3" id="KW-1185">Reference proteome</keyword>
<reference evidence="3" key="1">
    <citation type="submission" date="2017-03" db="EMBL/GenBank/DDBJ databases">
        <authorList>
            <person name="Herbold C."/>
        </authorList>
    </citation>
    <scope>NUCLEOTIDE SEQUENCE [LARGE SCALE GENOMIC DNA]</scope>
</reference>
<organism evidence="2 3">
    <name type="scientific">Candidatus Nitrosotalea okcheonensis</name>
    <dbReference type="NCBI Taxonomy" id="1903276"/>
    <lineage>
        <taxon>Archaea</taxon>
        <taxon>Nitrososphaerota</taxon>
        <taxon>Nitrososphaeria</taxon>
        <taxon>Nitrosotaleales</taxon>
        <taxon>Nitrosotaleaceae</taxon>
        <taxon>Nitrosotalea</taxon>
    </lineage>
</organism>
<proteinExistence type="predicted"/>
<dbReference type="RefSeq" id="WP_157928183.1">
    <property type="nucleotide sequence ID" value="NZ_LT841358.1"/>
</dbReference>
<feature type="region of interest" description="Disordered" evidence="1">
    <location>
        <begin position="36"/>
        <end position="88"/>
    </location>
</feature>
<evidence type="ECO:0000256" key="1">
    <source>
        <dbReference type="SAM" id="MobiDB-lite"/>
    </source>
</evidence>
<protein>
    <submittedName>
        <fullName evidence="2">Uncharacterized protein</fullName>
    </submittedName>
</protein>